<dbReference type="PRINTS" id="PR00032">
    <property type="entry name" value="HTHARAC"/>
</dbReference>
<evidence type="ECO:0000313" key="6">
    <source>
        <dbReference type="Proteomes" id="UP001596200"/>
    </source>
</evidence>
<accession>A0ABW1GL74</accession>
<dbReference type="PANTHER" id="PTHR46796">
    <property type="entry name" value="HTH-TYPE TRANSCRIPTIONAL ACTIVATOR RHAS-RELATED"/>
    <property type="match status" value="1"/>
</dbReference>
<protein>
    <submittedName>
        <fullName evidence="5">Helix-turn-helix domain-containing protein</fullName>
    </submittedName>
</protein>
<reference evidence="6" key="1">
    <citation type="journal article" date="2019" name="Int. J. Syst. Evol. Microbiol.">
        <title>The Global Catalogue of Microorganisms (GCM) 10K type strain sequencing project: providing services to taxonomists for standard genome sequencing and annotation.</title>
        <authorList>
            <consortium name="The Broad Institute Genomics Platform"/>
            <consortium name="The Broad Institute Genome Sequencing Center for Infectious Disease"/>
            <person name="Wu L."/>
            <person name="Ma J."/>
        </authorList>
    </citation>
    <scope>NUCLEOTIDE SEQUENCE [LARGE SCALE GENOMIC DNA]</scope>
    <source>
        <strain evidence="6">JCM 4147</strain>
    </source>
</reference>
<name>A0ABW1GL74_9ACTN</name>
<gene>
    <name evidence="5" type="ORF">ACFP1B_14265</name>
</gene>
<keyword evidence="6" id="KW-1185">Reference proteome</keyword>
<organism evidence="5 6">
    <name type="scientific">Streptomyces pulveraceus</name>
    <dbReference type="NCBI Taxonomy" id="68258"/>
    <lineage>
        <taxon>Bacteria</taxon>
        <taxon>Bacillati</taxon>
        <taxon>Actinomycetota</taxon>
        <taxon>Actinomycetes</taxon>
        <taxon>Kitasatosporales</taxon>
        <taxon>Streptomycetaceae</taxon>
        <taxon>Streptomyces</taxon>
    </lineage>
</organism>
<dbReference type="SUPFAM" id="SSF46689">
    <property type="entry name" value="Homeodomain-like"/>
    <property type="match status" value="1"/>
</dbReference>
<dbReference type="SMART" id="SM00342">
    <property type="entry name" value="HTH_ARAC"/>
    <property type="match status" value="1"/>
</dbReference>
<keyword evidence="1" id="KW-0805">Transcription regulation</keyword>
<keyword evidence="2" id="KW-0238">DNA-binding</keyword>
<dbReference type="InterPro" id="IPR035418">
    <property type="entry name" value="AraC-bd_2"/>
</dbReference>
<feature type="domain" description="HTH araC/xylS-type" evidence="4">
    <location>
        <begin position="213"/>
        <end position="314"/>
    </location>
</feature>
<sequence>MTAAEVPPHNRFDWFAEVVSQVLLPTAFRAEDTGGFYAQGGLLDLGAAQLARFTYAPLRSRRTPALVRKGDPEQYQLGLVTSGSTWFAQQGGEAEAGAGDMVLWDTSRPYESGSGMDGRSVEVFVLQIPKARMPLPSQQVDKLLGRRVRGGTGIAAILAGFLVDLAEKGPDCSPHELGGLGEMAVDLAASCLAGQLGSAVEQPAEVRAHTLLRRVNAFIEHHLGDPDLTPRVIADRHHLSLRSLHALFHDEPEGVAATIRRRRLERCRADLARPDLRQQRIQTIAARWGFTSTAAFSRTFRTAYDVTPRDYRADALKRADEPRGAAPG</sequence>
<evidence type="ECO:0000256" key="3">
    <source>
        <dbReference type="ARBA" id="ARBA00023163"/>
    </source>
</evidence>
<dbReference type="EMBL" id="JBHSPU010000014">
    <property type="protein sequence ID" value="MFC5914590.1"/>
    <property type="molecule type" value="Genomic_DNA"/>
</dbReference>
<evidence type="ECO:0000259" key="4">
    <source>
        <dbReference type="PROSITE" id="PS01124"/>
    </source>
</evidence>
<dbReference type="InterPro" id="IPR050204">
    <property type="entry name" value="AraC_XylS_family_regulators"/>
</dbReference>
<evidence type="ECO:0000313" key="5">
    <source>
        <dbReference type="EMBL" id="MFC5914590.1"/>
    </source>
</evidence>
<dbReference type="InterPro" id="IPR018060">
    <property type="entry name" value="HTH_AraC"/>
</dbReference>
<evidence type="ECO:0000256" key="1">
    <source>
        <dbReference type="ARBA" id="ARBA00023015"/>
    </source>
</evidence>
<dbReference type="PANTHER" id="PTHR46796:SF6">
    <property type="entry name" value="ARAC SUBFAMILY"/>
    <property type="match status" value="1"/>
</dbReference>
<dbReference type="InterPro" id="IPR020449">
    <property type="entry name" value="Tscrpt_reg_AraC-type_HTH"/>
</dbReference>
<comment type="caution">
    <text evidence="5">The sequence shown here is derived from an EMBL/GenBank/DDBJ whole genome shotgun (WGS) entry which is preliminary data.</text>
</comment>
<dbReference type="Proteomes" id="UP001596200">
    <property type="component" value="Unassembled WGS sequence"/>
</dbReference>
<proteinExistence type="predicted"/>
<dbReference type="InterPro" id="IPR018062">
    <property type="entry name" value="HTH_AraC-typ_CS"/>
</dbReference>
<keyword evidence="3" id="KW-0804">Transcription</keyword>
<dbReference type="PROSITE" id="PS01124">
    <property type="entry name" value="HTH_ARAC_FAMILY_2"/>
    <property type="match status" value="1"/>
</dbReference>
<evidence type="ECO:0000256" key="2">
    <source>
        <dbReference type="ARBA" id="ARBA00023125"/>
    </source>
</evidence>
<dbReference type="Gene3D" id="1.10.10.60">
    <property type="entry name" value="Homeodomain-like"/>
    <property type="match status" value="1"/>
</dbReference>
<dbReference type="Pfam" id="PF12833">
    <property type="entry name" value="HTH_18"/>
    <property type="match status" value="1"/>
</dbReference>
<dbReference type="RefSeq" id="WP_344511403.1">
    <property type="nucleotide sequence ID" value="NZ_BAAATU010000020.1"/>
</dbReference>
<dbReference type="Pfam" id="PF14525">
    <property type="entry name" value="AraC_binding_2"/>
    <property type="match status" value="1"/>
</dbReference>
<dbReference type="InterPro" id="IPR009057">
    <property type="entry name" value="Homeodomain-like_sf"/>
</dbReference>
<dbReference type="PROSITE" id="PS00041">
    <property type="entry name" value="HTH_ARAC_FAMILY_1"/>
    <property type="match status" value="1"/>
</dbReference>